<feature type="binding site" evidence="16">
    <location>
        <begin position="349"/>
        <end position="352"/>
    </location>
    <ligand>
        <name>ATP</name>
        <dbReference type="ChEBI" id="CHEBI:30616"/>
    </ligand>
</feature>
<evidence type="ECO:0000256" key="16">
    <source>
        <dbReference type="PIRSR" id="PIRSR001529-2"/>
    </source>
</evidence>
<evidence type="ECO:0000256" key="4">
    <source>
        <dbReference type="ARBA" id="ARBA00012840"/>
    </source>
</evidence>
<evidence type="ECO:0000256" key="10">
    <source>
        <dbReference type="ARBA" id="ARBA00023146"/>
    </source>
</evidence>
<evidence type="ECO:0000256" key="11">
    <source>
        <dbReference type="ARBA" id="ARBA00039158"/>
    </source>
</evidence>
<dbReference type="InterPro" id="IPR045864">
    <property type="entry name" value="aa-tRNA-synth_II/BPL/LPL"/>
</dbReference>
<name>A0A068DSC1_9FLAO</name>
<sequence length="424" mass="49019">MLQVSFIRENREKVIEGLKTRKFYKIYLIDRILSLDKEKRKIQFQYNEYLAAYNNLSKEIGKLFTNGKGTQSLRSQSLKLKSEIHELNKKLSQKSKLLKEALLKIPNIPYKLVKSKFVSEKNEILYNCHSSHLLNKKKLTHCELANKFHLIDWKLGANISKSGFPVYIGQGARLQRALVQYFLDKNIRAGYIEYALPYIVNESSVQGTGQLPDKEEQMYYITRDFLYLIPTGEIPLINCFRDKILPENKLPIKATTYTPCFRREAGSYGANVRGLNRLHQFDKVEIVQISTPETSSEILEEMVKYVQGLLMNLNLPFRLLRLCGRDIGFTSAITYDFEIYSSIQKRWLEVSSISNCTDFQTNRLNIRYKNNGGKILFCHALNGSALALPRILAVLLEENQDEKEILIPNVLVSYTGFEKITLPF</sequence>
<evidence type="ECO:0000256" key="5">
    <source>
        <dbReference type="ARBA" id="ARBA00022490"/>
    </source>
</evidence>
<dbReference type="InterPro" id="IPR015866">
    <property type="entry name" value="Ser-tRNA-synth_1_N"/>
</dbReference>
<evidence type="ECO:0000256" key="3">
    <source>
        <dbReference type="ARBA" id="ARBA00010728"/>
    </source>
</evidence>
<evidence type="ECO:0000256" key="1">
    <source>
        <dbReference type="ARBA" id="ARBA00004496"/>
    </source>
</evidence>
<dbReference type="PIRSF" id="PIRSF001529">
    <property type="entry name" value="Ser-tRNA-synth_IIa"/>
    <property type="match status" value="1"/>
</dbReference>
<evidence type="ECO:0000256" key="15">
    <source>
        <dbReference type="PIRSR" id="PIRSR001529-1"/>
    </source>
</evidence>
<protein>
    <recommendedName>
        <fullName evidence="11 14">Serine--tRNA ligase</fullName>
        <ecNumber evidence="4 14">6.1.1.11</ecNumber>
    </recommendedName>
</protein>
<dbReference type="InterPro" id="IPR042103">
    <property type="entry name" value="SerRS_1_N_sf"/>
</dbReference>
<evidence type="ECO:0000313" key="19">
    <source>
        <dbReference type="Proteomes" id="UP000027148"/>
    </source>
</evidence>
<keyword evidence="7" id="KW-0547">Nucleotide-binding</keyword>
<evidence type="ECO:0000256" key="2">
    <source>
        <dbReference type="ARBA" id="ARBA00005045"/>
    </source>
</evidence>
<dbReference type="PRINTS" id="PR00981">
    <property type="entry name" value="TRNASYNTHSER"/>
</dbReference>
<dbReference type="AlphaFoldDB" id="A0A068DSC1"/>
<evidence type="ECO:0000256" key="9">
    <source>
        <dbReference type="ARBA" id="ARBA00022917"/>
    </source>
</evidence>
<dbReference type="Pfam" id="PF00587">
    <property type="entry name" value="tRNA-synt_2b"/>
    <property type="match status" value="1"/>
</dbReference>
<keyword evidence="6" id="KW-0436">Ligase</keyword>
<feature type="binding site" evidence="15">
    <location>
        <position position="382"/>
    </location>
    <ligand>
        <name>L-serine</name>
        <dbReference type="ChEBI" id="CHEBI:33384"/>
    </ligand>
</feature>
<dbReference type="Gene3D" id="3.30.930.10">
    <property type="entry name" value="Bira Bifunctional Protein, Domain 2"/>
    <property type="match status" value="1"/>
</dbReference>
<dbReference type="PANTHER" id="PTHR43697">
    <property type="entry name" value="SERYL-TRNA SYNTHETASE"/>
    <property type="match status" value="1"/>
</dbReference>
<evidence type="ECO:0000256" key="14">
    <source>
        <dbReference type="NCBIfam" id="TIGR00414"/>
    </source>
</evidence>
<evidence type="ECO:0000313" key="18">
    <source>
        <dbReference type="EMBL" id="AID37531.1"/>
    </source>
</evidence>
<dbReference type="InterPro" id="IPR002317">
    <property type="entry name" value="Ser-tRNA-ligase_type_1"/>
</dbReference>
<dbReference type="GO" id="GO:0006434">
    <property type="term" value="P:seryl-tRNA aminoacylation"/>
    <property type="evidence" value="ECO:0007669"/>
    <property type="project" value="UniProtKB-UniRule"/>
</dbReference>
<gene>
    <name evidence="18" type="primary">serS</name>
    <name evidence="18" type="ORF">FNIIJ_281</name>
</gene>
<dbReference type="EC" id="6.1.1.11" evidence="4 14"/>
<dbReference type="SUPFAM" id="SSF46589">
    <property type="entry name" value="tRNA-binding arm"/>
    <property type="match status" value="1"/>
</dbReference>
<evidence type="ECO:0000256" key="8">
    <source>
        <dbReference type="ARBA" id="ARBA00022840"/>
    </source>
</evidence>
<keyword evidence="8 16" id="KW-0067">ATP-binding</keyword>
<comment type="subcellular location">
    <subcellularLocation>
        <location evidence="1">Cytoplasm</location>
    </subcellularLocation>
</comment>
<evidence type="ECO:0000259" key="17">
    <source>
        <dbReference type="PROSITE" id="PS50862"/>
    </source>
</evidence>
<dbReference type="PANTHER" id="PTHR43697:SF1">
    <property type="entry name" value="SERINE--TRNA LIGASE"/>
    <property type="match status" value="1"/>
</dbReference>
<evidence type="ECO:0000256" key="7">
    <source>
        <dbReference type="ARBA" id="ARBA00022741"/>
    </source>
</evidence>
<dbReference type="GO" id="GO:0005524">
    <property type="term" value="F:ATP binding"/>
    <property type="evidence" value="ECO:0007669"/>
    <property type="project" value="UniProtKB-KW"/>
</dbReference>
<evidence type="ECO:0000256" key="13">
    <source>
        <dbReference type="ARBA" id="ARBA00048823"/>
    </source>
</evidence>
<feature type="domain" description="Aminoacyl-transfer RNA synthetases class-II family profile" evidence="17">
    <location>
        <begin position="173"/>
        <end position="408"/>
    </location>
</feature>
<feature type="binding site" evidence="15">
    <location>
        <position position="231"/>
    </location>
    <ligand>
        <name>L-serine</name>
        <dbReference type="ChEBI" id="CHEBI:33384"/>
    </ligand>
</feature>
<comment type="pathway">
    <text evidence="2">Aminoacyl-tRNA biosynthesis; selenocysteinyl-tRNA(Sec) biosynthesis; L-seryl-tRNA(Sec) from L-serine and tRNA(Sec): step 1/1.</text>
</comment>
<dbReference type="HOGENOM" id="CLU_023797_1_1_10"/>
<dbReference type="Proteomes" id="UP000027148">
    <property type="component" value="Chromosome"/>
</dbReference>
<comment type="catalytic activity">
    <reaction evidence="13">
        <text>tRNA(Ser) + L-serine + ATP = L-seryl-tRNA(Ser) + AMP + diphosphate + H(+)</text>
        <dbReference type="Rhea" id="RHEA:12292"/>
        <dbReference type="Rhea" id="RHEA-COMP:9669"/>
        <dbReference type="Rhea" id="RHEA-COMP:9703"/>
        <dbReference type="ChEBI" id="CHEBI:15378"/>
        <dbReference type="ChEBI" id="CHEBI:30616"/>
        <dbReference type="ChEBI" id="CHEBI:33019"/>
        <dbReference type="ChEBI" id="CHEBI:33384"/>
        <dbReference type="ChEBI" id="CHEBI:78442"/>
        <dbReference type="ChEBI" id="CHEBI:78533"/>
        <dbReference type="ChEBI" id="CHEBI:456215"/>
        <dbReference type="EC" id="6.1.1.11"/>
    </reaction>
</comment>
<comment type="similarity">
    <text evidence="3">Belongs to the class-II aminoacyl-tRNA synthetase family. Type-1 seryl-tRNA synthetase subfamily.</text>
</comment>
<dbReference type="InterPro" id="IPR010978">
    <property type="entry name" value="tRNA-bd_arm"/>
</dbReference>
<keyword evidence="19" id="KW-1185">Reference proteome</keyword>
<organism evidence="18 19">
    <name type="scientific">Candidatus Walczuchella monophlebidarum</name>
    <dbReference type="NCBI Taxonomy" id="1415657"/>
    <lineage>
        <taxon>Bacteria</taxon>
        <taxon>Pseudomonadati</taxon>
        <taxon>Bacteroidota</taxon>
        <taxon>Flavobacteriia</taxon>
        <taxon>Flavobacteriales</taxon>
        <taxon>Candidatus Walczuchella</taxon>
    </lineage>
</organism>
<dbReference type="InterPro" id="IPR002314">
    <property type="entry name" value="aa-tRNA-synt_IIb"/>
</dbReference>
<comment type="catalytic activity">
    <reaction evidence="12">
        <text>tRNA(Sec) + L-serine + ATP = L-seryl-tRNA(Sec) + AMP + diphosphate + H(+)</text>
        <dbReference type="Rhea" id="RHEA:42580"/>
        <dbReference type="Rhea" id="RHEA-COMP:9742"/>
        <dbReference type="Rhea" id="RHEA-COMP:10128"/>
        <dbReference type="ChEBI" id="CHEBI:15378"/>
        <dbReference type="ChEBI" id="CHEBI:30616"/>
        <dbReference type="ChEBI" id="CHEBI:33019"/>
        <dbReference type="ChEBI" id="CHEBI:33384"/>
        <dbReference type="ChEBI" id="CHEBI:78442"/>
        <dbReference type="ChEBI" id="CHEBI:78533"/>
        <dbReference type="ChEBI" id="CHEBI:456215"/>
        <dbReference type="EC" id="6.1.1.11"/>
    </reaction>
</comment>
<reference evidence="18 19" key="1">
    <citation type="journal article" date="2014" name="Genome Biol. Evol.">
        <title>Genome sequence of "Candidatus Walczuchella monophlebidarum" the flavobacterial endosymbiont of Llaveia axin axin (Hemiptera: Coccoidea: Monophlebidae).</title>
        <authorList>
            <person name="Rosas-Perez T."/>
            <person name="Rosenblueth M."/>
            <person name="Rincon-Rosales R."/>
            <person name="Mora J."/>
            <person name="Martinez-Romero E."/>
        </authorList>
    </citation>
    <scope>NUCLEOTIDE SEQUENCE [LARGE SCALE GENOMIC DNA]</scope>
    <source>
        <strain evidence="18">FNIIJ</strain>
    </source>
</reference>
<dbReference type="NCBIfam" id="TIGR00414">
    <property type="entry name" value="serS"/>
    <property type="match status" value="1"/>
</dbReference>
<dbReference type="Pfam" id="PF02403">
    <property type="entry name" value="Seryl_tRNA_N"/>
    <property type="match status" value="1"/>
</dbReference>
<proteinExistence type="inferred from homology"/>
<feature type="binding site" evidence="16">
    <location>
        <begin position="262"/>
        <end position="264"/>
    </location>
    <ligand>
        <name>ATP</name>
        <dbReference type="ChEBI" id="CHEBI:30616"/>
    </ligand>
</feature>
<dbReference type="GO" id="GO:0005737">
    <property type="term" value="C:cytoplasm"/>
    <property type="evidence" value="ECO:0007669"/>
    <property type="project" value="UniProtKB-SubCell"/>
</dbReference>
<keyword evidence="9" id="KW-0648">Protein biosynthesis</keyword>
<dbReference type="STRING" id="1415657.FNIIJ_281"/>
<dbReference type="RefSeq" id="WP_038436269.1">
    <property type="nucleotide sequence ID" value="NZ_CP006873.1"/>
</dbReference>
<dbReference type="SUPFAM" id="SSF55681">
    <property type="entry name" value="Class II aaRS and biotin synthetases"/>
    <property type="match status" value="1"/>
</dbReference>
<evidence type="ECO:0000256" key="6">
    <source>
        <dbReference type="ARBA" id="ARBA00022598"/>
    </source>
</evidence>
<dbReference type="OrthoDB" id="9804647at2"/>
<dbReference type="KEGG" id="elv:FNIIJ_281"/>
<accession>A0A068DSC1</accession>
<keyword evidence="5" id="KW-0963">Cytoplasm</keyword>
<feature type="binding site" evidence="15">
    <location>
        <position position="262"/>
    </location>
    <ligand>
        <name>L-serine</name>
        <dbReference type="ChEBI" id="CHEBI:33384"/>
    </ligand>
</feature>
<dbReference type="GO" id="GO:0004828">
    <property type="term" value="F:serine-tRNA ligase activity"/>
    <property type="evidence" value="ECO:0007669"/>
    <property type="project" value="UniProtKB-UniRule"/>
</dbReference>
<dbReference type="EMBL" id="CP006873">
    <property type="protein sequence ID" value="AID37531.1"/>
    <property type="molecule type" value="Genomic_DNA"/>
</dbReference>
<feature type="binding site" evidence="15">
    <location>
        <position position="285"/>
    </location>
    <ligand>
        <name>L-serine</name>
        <dbReference type="ChEBI" id="CHEBI:33384"/>
    </ligand>
</feature>
<dbReference type="Gene3D" id="1.10.287.40">
    <property type="entry name" value="Serine-tRNA synthetase, tRNA binding domain"/>
    <property type="match status" value="1"/>
</dbReference>
<evidence type="ECO:0000256" key="12">
    <source>
        <dbReference type="ARBA" id="ARBA00047929"/>
    </source>
</evidence>
<dbReference type="PROSITE" id="PS50862">
    <property type="entry name" value="AA_TRNA_LIGASE_II"/>
    <property type="match status" value="1"/>
</dbReference>
<dbReference type="InterPro" id="IPR006195">
    <property type="entry name" value="aa-tRNA-synth_II"/>
</dbReference>
<keyword evidence="10 18" id="KW-0030">Aminoacyl-tRNA synthetase</keyword>